<reference evidence="1" key="1">
    <citation type="submission" date="2020-04" db="EMBL/GenBank/DDBJ databases">
        <authorList>
            <person name="Chiriac C."/>
            <person name="Salcher M."/>
            <person name="Ghai R."/>
            <person name="Kavagutti S V."/>
        </authorList>
    </citation>
    <scope>NUCLEOTIDE SEQUENCE</scope>
</reference>
<proteinExistence type="predicted"/>
<dbReference type="EMBL" id="LR796209">
    <property type="protein sequence ID" value="CAB4127469.1"/>
    <property type="molecule type" value="Genomic_DNA"/>
</dbReference>
<accession>A0A6J5L6E6</accession>
<gene>
    <name evidence="1" type="ORF">UFOVP75_212</name>
</gene>
<evidence type="ECO:0000313" key="1">
    <source>
        <dbReference type="EMBL" id="CAB4127469.1"/>
    </source>
</evidence>
<organism evidence="1">
    <name type="scientific">uncultured Caudovirales phage</name>
    <dbReference type="NCBI Taxonomy" id="2100421"/>
    <lineage>
        <taxon>Viruses</taxon>
        <taxon>Duplodnaviria</taxon>
        <taxon>Heunggongvirae</taxon>
        <taxon>Uroviricota</taxon>
        <taxon>Caudoviricetes</taxon>
        <taxon>Peduoviridae</taxon>
        <taxon>Maltschvirus</taxon>
        <taxon>Maltschvirus maltsch</taxon>
    </lineage>
</organism>
<name>A0A6J5L6E6_9CAUD</name>
<protein>
    <submittedName>
        <fullName evidence="1">Uncharacterized protein</fullName>
    </submittedName>
</protein>
<sequence length="128" mass="15029">MKYTQEELEKLVAVAVDMTNCHPGTEDWEALETALKPFVKEPEYVGLDKIAQDHSLDVKKVCYCFYRPSCTEDLDCRLNPETFNEEIAVDDVNYFVRRMKKTIESDKPFRMPPTDLEPFIKHFRGMEE</sequence>